<reference evidence="1 2" key="1">
    <citation type="submission" date="2015-01" db="EMBL/GenBank/DDBJ databases">
        <title>Desulfovibrio sp. JC271 draft genome sequence.</title>
        <authorList>
            <person name="Shivani Y."/>
            <person name="Subhash Y."/>
            <person name="Sasikala C."/>
            <person name="Ramana C.V."/>
        </authorList>
    </citation>
    <scope>NUCLEOTIDE SEQUENCE [LARGE SCALE GENOMIC DNA]</scope>
    <source>
        <strain evidence="1 2">JC271</strain>
    </source>
</reference>
<evidence type="ECO:0000313" key="1">
    <source>
        <dbReference type="EMBL" id="OBQ46222.1"/>
    </source>
</evidence>
<accession>A0A1B7XA59</accession>
<dbReference type="PATRIC" id="fig|1560234.3.peg.1828"/>
<dbReference type="STRING" id="1560234.SP90_13570"/>
<keyword evidence="2" id="KW-1185">Reference proteome</keyword>
<gene>
    <name evidence="1" type="ORF">SP90_13570</name>
</gene>
<dbReference type="RefSeq" id="WP_066857335.1">
    <property type="nucleotide sequence ID" value="NZ_JXMS01000028.1"/>
</dbReference>
<comment type="caution">
    <text evidence="1">The sequence shown here is derived from an EMBL/GenBank/DDBJ whole genome shotgun (WGS) entry which is preliminary data.</text>
</comment>
<protein>
    <submittedName>
        <fullName evidence="1">Uncharacterized protein</fullName>
    </submittedName>
</protein>
<dbReference type="AlphaFoldDB" id="A0A1B7XA59"/>
<name>A0A1B7XA59_9BACT</name>
<dbReference type="OrthoDB" id="6398804at2"/>
<sequence>MSKLKKKVAVKVFSIKAYGSFFDDFIAVHDSSKSLDKPTRLINIRDKKYLIKMQDSFGLEGNECYFLSVVRERNTWQTRGLNDGAITGISLNQGIIGDPFYFVLVPDRKVILGFTTCPGDSLKSTAVTVLQQFSSERTSKIVVEQVSRETEYEKLKEVQIFKEIKVTVDLAKLFEQPNRVPMLLEGISQTRFLKRSKLALTISDLEEYDQAETCNYLDELIENEGCSALAVQAVDREEQHVSINLGTVYAVFNSELLLRKNFIDEKRAKEVLLNALSYFSTSMKIV</sequence>
<organism evidence="1 2">
    <name type="scientific">Halodesulfovibrio spirochaetisodalis</name>
    <dbReference type="NCBI Taxonomy" id="1560234"/>
    <lineage>
        <taxon>Bacteria</taxon>
        <taxon>Pseudomonadati</taxon>
        <taxon>Thermodesulfobacteriota</taxon>
        <taxon>Desulfovibrionia</taxon>
        <taxon>Desulfovibrionales</taxon>
        <taxon>Desulfovibrionaceae</taxon>
        <taxon>Halodesulfovibrio</taxon>
    </lineage>
</organism>
<dbReference type="Proteomes" id="UP000091979">
    <property type="component" value="Unassembled WGS sequence"/>
</dbReference>
<dbReference type="EMBL" id="JXMS01000028">
    <property type="protein sequence ID" value="OBQ46222.1"/>
    <property type="molecule type" value="Genomic_DNA"/>
</dbReference>
<evidence type="ECO:0000313" key="2">
    <source>
        <dbReference type="Proteomes" id="UP000091979"/>
    </source>
</evidence>
<proteinExistence type="predicted"/>